<accession>A0A166P062</accession>
<comment type="caution">
    <text evidence="2">The sequence shown here is derived from an EMBL/GenBank/DDBJ whole genome shotgun (WGS) entry which is preliminary data.</text>
</comment>
<dbReference type="GO" id="GO:0003964">
    <property type="term" value="F:RNA-directed DNA polymerase activity"/>
    <property type="evidence" value="ECO:0007669"/>
    <property type="project" value="UniProtKB-KW"/>
</dbReference>
<dbReference type="PROSITE" id="PS50878">
    <property type="entry name" value="RT_POL"/>
    <property type="match status" value="1"/>
</dbReference>
<proteinExistence type="predicted"/>
<organism evidence="2 3">
    <name type="scientific">Ascosphaera apis ARSEF 7405</name>
    <dbReference type="NCBI Taxonomy" id="392613"/>
    <lineage>
        <taxon>Eukaryota</taxon>
        <taxon>Fungi</taxon>
        <taxon>Dikarya</taxon>
        <taxon>Ascomycota</taxon>
        <taxon>Pezizomycotina</taxon>
        <taxon>Eurotiomycetes</taxon>
        <taxon>Eurotiomycetidae</taxon>
        <taxon>Onygenales</taxon>
        <taxon>Ascosphaeraceae</taxon>
        <taxon>Ascosphaera</taxon>
    </lineage>
</organism>
<dbReference type="InterPro" id="IPR000477">
    <property type="entry name" value="RT_dom"/>
</dbReference>
<keyword evidence="2" id="KW-0548">Nucleotidyltransferase</keyword>
<dbReference type="OrthoDB" id="4097129at2759"/>
<dbReference type="SUPFAM" id="SSF56672">
    <property type="entry name" value="DNA/RNA polymerases"/>
    <property type="match status" value="1"/>
</dbReference>
<feature type="domain" description="Reverse transcriptase" evidence="1">
    <location>
        <begin position="1"/>
        <end position="215"/>
    </location>
</feature>
<evidence type="ECO:0000313" key="2">
    <source>
        <dbReference type="EMBL" id="KZZ93600.1"/>
    </source>
</evidence>
<reference evidence="2 3" key="1">
    <citation type="journal article" date="2016" name="Genome Biol. Evol.">
        <title>Divergent and convergent evolution of fungal pathogenicity.</title>
        <authorList>
            <person name="Shang Y."/>
            <person name="Xiao G."/>
            <person name="Zheng P."/>
            <person name="Cen K."/>
            <person name="Zhan S."/>
            <person name="Wang C."/>
        </authorList>
    </citation>
    <scope>NUCLEOTIDE SEQUENCE [LARGE SCALE GENOMIC DNA]</scope>
    <source>
        <strain evidence="2 3">ARSEF 7405</strain>
    </source>
</reference>
<evidence type="ECO:0000313" key="3">
    <source>
        <dbReference type="Proteomes" id="UP000242877"/>
    </source>
</evidence>
<sequence>MATSLVADRLMAPMDKVLGKHQTGFLKGRQMFDNVKMVQAAIDKAKATKQKLYIAFLDQEKAYDSVDHTYLWKALSQIDVPNSTIEVIKSFYEDATTTVMINRMESRDIKLERGVRQGDPLSCLLFNIVIEGLANLLMTSPKIHGIQDSKGGEYRSLSQWREISKIYRTYSRGTTATLNAIKTKILAINDADAPTSVGDVEVVQDSPIEYLGVPVGGEFDHSIWLKKRIAIQSSIARWENNYLSIRQRVTVTQISLASQLWHLFRCLPVRITDIAHLQKVLWAYVWGTATGQRAAGPIANSQAQRPIEDGGLNMIDLHTMHRALNMYWIQKLETGKDLEPHQRPMWYQLVIDLLTTNLHNGDQTHIKGNMITEPWAQYWNSRLPKAPHSTSSFWPEWIKQWQYRSIDPTTREQLEGMTFWFHPQISQGKASPRWGAECWLNMFEGKHLAKPVNIYSGPAQSRRLYGIAYLKYGWTSQTNLCYYHNGGQSNLKLNEREEQLRFRILFAEALWTLWSYRCSWSFNEETEFTEAAAVARYQTRVVTRYHMDRQQALDNPTMKAVFCKRWATTIGTKPSWIAF</sequence>
<dbReference type="InterPro" id="IPR043502">
    <property type="entry name" value="DNA/RNA_pol_sf"/>
</dbReference>
<dbReference type="EMBL" id="AZGZ01000008">
    <property type="protein sequence ID" value="KZZ93600.1"/>
    <property type="molecule type" value="Genomic_DNA"/>
</dbReference>
<dbReference type="AlphaFoldDB" id="A0A166P062"/>
<gene>
    <name evidence="2" type="ORF">AAP_02392</name>
</gene>
<name>A0A166P062_9EURO</name>
<dbReference type="Proteomes" id="UP000242877">
    <property type="component" value="Unassembled WGS sequence"/>
</dbReference>
<dbReference type="CDD" id="cd01650">
    <property type="entry name" value="RT_nLTR_like"/>
    <property type="match status" value="1"/>
</dbReference>
<keyword evidence="3" id="KW-1185">Reference proteome</keyword>
<keyword evidence="2" id="KW-0808">Transferase</keyword>
<dbReference type="VEuPathDB" id="FungiDB:AAP_02392"/>
<dbReference type="Pfam" id="PF00078">
    <property type="entry name" value="RVT_1"/>
    <property type="match status" value="1"/>
</dbReference>
<evidence type="ECO:0000259" key="1">
    <source>
        <dbReference type="PROSITE" id="PS50878"/>
    </source>
</evidence>
<keyword evidence="2" id="KW-0695">RNA-directed DNA polymerase</keyword>
<dbReference type="PANTHER" id="PTHR31635">
    <property type="entry name" value="REVERSE TRANSCRIPTASE DOMAIN-CONTAINING PROTEIN-RELATED"/>
    <property type="match status" value="1"/>
</dbReference>
<dbReference type="PANTHER" id="PTHR31635:SF196">
    <property type="entry name" value="REVERSE TRANSCRIPTASE DOMAIN-CONTAINING PROTEIN-RELATED"/>
    <property type="match status" value="1"/>
</dbReference>
<protein>
    <submittedName>
        <fullName evidence="2">Reverse transcriptase</fullName>
    </submittedName>
</protein>